<dbReference type="GO" id="GO:0006611">
    <property type="term" value="P:protein export from nucleus"/>
    <property type="evidence" value="ECO:0007669"/>
    <property type="project" value="TreeGrafter"/>
</dbReference>
<dbReference type="PANTHER" id="PTHR10997">
    <property type="entry name" value="IMPORTIN-7, 8, 11"/>
    <property type="match status" value="1"/>
</dbReference>
<evidence type="ECO:0000256" key="2">
    <source>
        <dbReference type="ARBA" id="ARBA00004496"/>
    </source>
</evidence>
<dbReference type="GO" id="GO:0005635">
    <property type="term" value="C:nuclear envelope"/>
    <property type="evidence" value="ECO:0007669"/>
    <property type="project" value="TreeGrafter"/>
</dbReference>
<dbReference type="OrthoDB" id="3268246at2759"/>
<dbReference type="FunFam" id="1.25.10.10:FF:000057">
    <property type="entry name" value="Exportin-2 isoform 1"/>
    <property type="match status" value="1"/>
</dbReference>
<evidence type="ECO:0000256" key="7">
    <source>
        <dbReference type="ARBA" id="ARBA00023242"/>
    </source>
</evidence>
<dbReference type="PANTHER" id="PTHR10997:SF8">
    <property type="entry name" value="EXPORTIN-2"/>
    <property type="match status" value="1"/>
</dbReference>
<dbReference type="GO" id="GO:0031267">
    <property type="term" value="F:small GTPase binding"/>
    <property type="evidence" value="ECO:0007669"/>
    <property type="project" value="InterPro"/>
</dbReference>
<dbReference type="SUPFAM" id="SSF48371">
    <property type="entry name" value="ARM repeat"/>
    <property type="match status" value="1"/>
</dbReference>
<proteinExistence type="inferred from homology"/>
<name>A0A7H9B7C2_ZYGMR</name>
<keyword evidence="6" id="KW-0653">Protein transport</keyword>
<dbReference type="GO" id="GO:0005049">
    <property type="term" value="F:nuclear export signal receptor activity"/>
    <property type="evidence" value="ECO:0007669"/>
    <property type="project" value="TreeGrafter"/>
</dbReference>
<keyword evidence="4" id="KW-0813">Transport</keyword>
<comment type="subcellular location">
    <subcellularLocation>
        <location evidence="2">Cytoplasm</location>
    </subcellularLocation>
    <subcellularLocation>
        <location evidence="1">Nucleus</location>
    </subcellularLocation>
</comment>
<dbReference type="EMBL" id="CP058610">
    <property type="protein sequence ID" value="QLG74611.1"/>
    <property type="molecule type" value="Genomic_DNA"/>
</dbReference>
<dbReference type="PROSITE" id="PS50166">
    <property type="entry name" value="IMPORTIN_B_NT"/>
    <property type="match status" value="1"/>
</dbReference>
<dbReference type="InterPro" id="IPR011989">
    <property type="entry name" value="ARM-like"/>
</dbReference>
<gene>
    <name evidence="9" type="ORF">HG535_0G04940</name>
</gene>
<dbReference type="Pfam" id="PF08506">
    <property type="entry name" value="Cse1"/>
    <property type="match status" value="1"/>
</dbReference>
<dbReference type="GO" id="GO:0006606">
    <property type="term" value="P:protein import into nucleus"/>
    <property type="evidence" value="ECO:0007669"/>
    <property type="project" value="TreeGrafter"/>
</dbReference>
<dbReference type="SMART" id="SM00913">
    <property type="entry name" value="IBN_N"/>
    <property type="match status" value="1"/>
</dbReference>
<evidence type="ECO:0000313" key="10">
    <source>
        <dbReference type="Proteomes" id="UP000509704"/>
    </source>
</evidence>
<dbReference type="InterPro" id="IPR016024">
    <property type="entry name" value="ARM-type_fold"/>
</dbReference>
<evidence type="ECO:0000313" key="9">
    <source>
        <dbReference type="EMBL" id="QLG74611.1"/>
    </source>
</evidence>
<accession>A0A7H9B7C2</accession>
<reference evidence="9 10" key="1">
    <citation type="submission" date="2020-07" db="EMBL/GenBank/DDBJ databases">
        <title>The yeast mating-type switching endonuclease HO is a domesticated member of an unorthodox homing genetic element family.</title>
        <authorList>
            <person name="Coughlan A.Y."/>
            <person name="Lombardi L."/>
            <person name="Braun-Galleani S."/>
            <person name="Martos A.R."/>
            <person name="Galeote V."/>
            <person name="Bigey F."/>
            <person name="Dequin S."/>
            <person name="Byrne K.P."/>
            <person name="Wolfe K.H."/>
        </authorList>
    </citation>
    <scope>NUCLEOTIDE SEQUENCE [LARGE SCALE GENOMIC DNA]</scope>
    <source>
        <strain evidence="9 10">NRRL Y-6702</strain>
    </source>
</reference>
<keyword evidence="7" id="KW-0539">Nucleus</keyword>
<keyword evidence="5" id="KW-0963">Cytoplasm</keyword>
<evidence type="ECO:0000256" key="6">
    <source>
        <dbReference type="ARBA" id="ARBA00022927"/>
    </source>
</evidence>
<dbReference type="KEGG" id="zmk:HG535_0G04940"/>
<dbReference type="AlphaFoldDB" id="A0A7H9B7C2"/>
<evidence type="ECO:0000259" key="8">
    <source>
        <dbReference type="PROSITE" id="PS50166"/>
    </source>
</evidence>
<dbReference type="Proteomes" id="UP000509704">
    <property type="component" value="Chromosome 7"/>
</dbReference>
<sequence>MSDLETVSRYLADSVVASTAKSSERALRGLEDQDGFGLTLLHVVASANLPVPTRLAGALFFKNFIKRKWVDEDGNHLLPAGNVKLIKEEIVPLMITLPNNLQVQIGEAISVIANSDFPNNWPTLLEDLASRLTTVDMVTNKGVLVVAHSIFKRWRPLFRSDELFLEIKAVLDVFTEPFLNLLKSVDEQIGQNENNEASLNILFDVLLLLIKLYYDFNCQDIPEFFEDNIQVGMGILHKYLAYSNPLADDPDETDQAGVLIKVKSSIQELVQLYTTRYEDVFGPMINEFIQITWNLLTAISVQPKYDILVSKSLSFLTAVSRIPKYFEIFDNEFAMNNIAEQIILPNVTLRESDIELFEDDPIEYIRRDLEGSDTDTRRRACTDFLKELKEKNEQLVTSVFTNHITKFFSQYQANPNSNWKFKDICIFLFTALAANGAITATGVSSTNILLDVVEFFTKQIAPDLTQPVPHIILRVDAIKYLYIFRNQLNKTQLIEILPILANFLESDEYVVYTYAAVTIERILTIRESNVSPNSIFNKRDLSGSSRMLLTNLVKLISNQGNSPEKLAENEFLMRSVFRVLQTSEDIAQDMFPVLLNQLLTIISIISKNPSNPRFSHYSFESIGAILKYSSLQMLPELISTTMPVFLTILSNDVQEFIPYVFQLVAFCVEKGKSVPDSIRSLAQPLLTPALWEMKGNIPAVTRLLKALIKVDQSLFPDLVPVLGIFQRLIASKAHDIYGFELLERIMIEIDMSHLAPYVKQIALLLLQRLQNSKTEKYVKKFVAFLGLMSLKLGADFVVSFIDEVQNGLFLQIWSNFVIPALPNIGNPSDRKVALIGTLNTMTNGALFSSKYSSLLPLTLESVVETASSDSIANLKTSHIDFDNLEEITTFGSSFSKLSCIAEKIYDPFPQMDPIRGVKSYVADVLKKYSETSGSALIASVALQLPGDAQLKLKNLITMA</sequence>
<organism evidence="9 10">
    <name type="scientific">Zygotorulaspora mrakii</name>
    <name type="common">Zygosaccharomyces mrakii</name>
    <dbReference type="NCBI Taxonomy" id="42260"/>
    <lineage>
        <taxon>Eukaryota</taxon>
        <taxon>Fungi</taxon>
        <taxon>Dikarya</taxon>
        <taxon>Ascomycota</taxon>
        <taxon>Saccharomycotina</taxon>
        <taxon>Saccharomycetes</taxon>
        <taxon>Saccharomycetales</taxon>
        <taxon>Saccharomycetaceae</taxon>
        <taxon>Zygotorulaspora</taxon>
    </lineage>
</organism>
<dbReference type="GO" id="GO:0005829">
    <property type="term" value="C:cytosol"/>
    <property type="evidence" value="ECO:0007669"/>
    <property type="project" value="TreeGrafter"/>
</dbReference>
<feature type="domain" description="Importin N-terminal" evidence="8">
    <location>
        <begin position="23"/>
        <end position="96"/>
    </location>
</feature>
<dbReference type="GeneID" id="59238394"/>
<comment type="similarity">
    <text evidence="3">Belongs to the XPO2/CSE1 family.</text>
</comment>
<evidence type="ECO:0000256" key="4">
    <source>
        <dbReference type="ARBA" id="ARBA00022448"/>
    </source>
</evidence>
<evidence type="ECO:0000256" key="3">
    <source>
        <dbReference type="ARBA" id="ARBA00008669"/>
    </source>
</evidence>
<evidence type="ECO:0000256" key="1">
    <source>
        <dbReference type="ARBA" id="ARBA00004123"/>
    </source>
</evidence>
<dbReference type="Pfam" id="PF03378">
    <property type="entry name" value="CAS_CSE1"/>
    <property type="match status" value="1"/>
</dbReference>
<dbReference type="InterPro" id="IPR005043">
    <property type="entry name" value="XPO2_C"/>
</dbReference>
<keyword evidence="10" id="KW-1185">Reference proteome</keyword>
<dbReference type="InterPro" id="IPR001494">
    <property type="entry name" value="Importin-beta_N"/>
</dbReference>
<evidence type="ECO:0000256" key="5">
    <source>
        <dbReference type="ARBA" id="ARBA00022490"/>
    </source>
</evidence>
<dbReference type="RefSeq" id="XP_037146336.1">
    <property type="nucleotide sequence ID" value="XM_037290441.1"/>
</dbReference>
<dbReference type="Pfam" id="PF03810">
    <property type="entry name" value="IBN_N"/>
    <property type="match status" value="1"/>
</dbReference>
<dbReference type="Gene3D" id="1.25.10.10">
    <property type="entry name" value="Leucine-rich Repeat Variant"/>
    <property type="match status" value="1"/>
</dbReference>
<protein>
    <recommendedName>
        <fullName evidence="8">Importin N-terminal domain-containing protein</fullName>
    </recommendedName>
</protein>
<dbReference type="InterPro" id="IPR013713">
    <property type="entry name" value="XPO2_central"/>
</dbReference>